<dbReference type="PANTHER" id="PTHR37809:SF1">
    <property type="entry name" value="RIBOSOMAL PROTEIN S12 METHYLTHIOTRANSFERASE ACCESSORY FACTOR YCAO"/>
    <property type="match status" value="1"/>
</dbReference>
<dbReference type="GeneID" id="97238001"/>
<dbReference type="Gene3D" id="3.30.1330.230">
    <property type="match status" value="1"/>
</dbReference>
<dbReference type="Pfam" id="PF02624">
    <property type="entry name" value="YcaO"/>
    <property type="match status" value="1"/>
</dbReference>
<evidence type="ECO:0000313" key="1">
    <source>
        <dbReference type="EMBL" id="ALC19224.1"/>
    </source>
</evidence>
<dbReference type="Gene3D" id="3.30.40.250">
    <property type="match status" value="1"/>
</dbReference>
<organism evidence="1">
    <name type="scientific">Streptomyces pristinaespiralis</name>
    <dbReference type="NCBI Taxonomy" id="38300"/>
    <lineage>
        <taxon>Bacteria</taxon>
        <taxon>Bacillati</taxon>
        <taxon>Actinomycetota</taxon>
        <taxon>Actinomycetes</taxon>
        <taxon>Kitasatosporales</taxon>
        <taxon>Streptomycetaceae</taxon>
        <taxon>Streptomyces</taxon>
    </lineage>
</organism>
<reference evidence="1 2" key="1">
    <citation type="submission" date="2015-08" db="EMBL/GenBank/DDBJ databases">
        <title>Genome sequence of the pristinamycin over-producing bacterium Streptomyces pristinaespiralis HCCB10218.</title>
        <authorList>
            <person name="Tian J."/>
            <person name="Yang J."/>
            <person name="Li L."/>
            <person name="Ruan L."/>
            <person name="Wei W."/>
            <person name="Zheng G."/>
            <person name="Wei Z."/>
            <person name="Yang S."/>
            <person name="Ge M."/>
            <person name="Jiang W."/>
            <person name="Lu Y."/>
        </authorList>
    </citation>
    <scope>NUCLEOTIDE SEQUENCE [LARGE SCALE GENOMIC DNA]</scope>
    <source>
        <strain evidence="1 2">HCCB 10218</strain>
    </source>
</reference>
<dbReference type="KEGG" id="spri:SPRI_0918"/>
<dbReference type="OrthoDB" id="2379922at2"/>
<dbReference type="InterPro" id="IPR003776">
    <property type="entry name" value="YcaO-like_dom"/>
</dbReference>
<evidence type="ECO:0000313" key="2">
    <source>
        <dbReference type="Proteomes" id="UP000060513"/>
    </source>
</evidence>
<dbReference type="Gene3D" id="3.30.160.660">
    <property type="match status" value="1"/>
</dbReference>
<dbReference type="EMBL" id="CP011340">
    <property type="protein sequence ID" value="ALC19224.1"/>
    <property type="molecule type" value="Genomic_DNA"/>
</dbReference>
<dbReference type="Proteomes" id="UP000060513">
    <property type="component" value="Chromosome"/>
</dbReference>
<proteinExistence type="predicted"/>
<dbReference type="PANTHER" id="PTHR37809">
    <property type="entry name" value="RIBOSOMAL PROTEIN S12 METHYLTHIOTRANSFERASE ACCESSORY FACTOR YCAO"/>
    <property type="match status" value="1"/>
</dbReference>
<dbReference type="PATRIC" id="fig|38300.4.peg.988"/>
<gene>
    <name evidence="1" type="ORF">SPRI_0918</name>
</gene>
<dbReference type="PROSITE" id="PS51664">
    <property type="entry name" value="YCAO"/>
    <property type="match status" value="1"/>
</dbReference>
<dbReference type="InterPro" id="IPR027624">
    <property type="entry name" value="TOMM_cyclo_SagD"/>
</dbReference>
<dbReference type="OMA" id="NWMELRS"/>
<dbReference type="STRING" id="38300.SPRI_0918"/>
<dbReference type="NCBIfam" id="TIGR03604">
    <property type="entry name" value="TOMM_cyclo_SagD"/>
    <property type="match status" value="1"/>
</dbReference>
<accession>A0A0M5IX32</accession>
<dbReference type="AlphaFoldDB" id="A0A0M5IX32"/>
<name>A0A0M5IX32_STRPR</name>
<sequence>MNTDYSSALMEFGALVDERTGVIRRVELVKVSPNDPDVFMAYAEPCDTSALVGIAAANKGAACSPSRDRAVIRACGESIERYCSAFFRNTERAYASCAELSAAGDSYVPVEELYPFGSSVTDDGFPYDLTDGRSISWVQATSTRTGAHAFVPASCVYTPYLFDRRVEPFTHMPISTGLAAQRSTGEAIDKGILEILERDAFMIIWHNRMPVPRINASSCLGLDRLIDRLLAAESPSGPTWHINLLTLDVDVPIISAALIDPGDPPRTSFGMAANADPQRALLLALEEAALTRVLINRSRVQPIAGEPRSHTVRTLRDHLNVHASSQVLRSRLGFLTDDGPQLTFTEVCDRFPGGEISISRSLHRAGLEAFWVDVTTEDVADFGFRVVRSVVPHAQPLDNDHRYRYMGGARVFTVPARLGYRRHQMADLNPDPHPFP</sequence>
<dbReference type="RefSeq" id="WP_005308759.1">
    <property type="nucleotide sequence ID" value="NZ_CP011340.1"/>
</dbReference>
<protein>
    <submittedName>
        <fullName evidence="1">Bacteriocin biosynthesis protein SagD</fullName>
    </submittedName>
</protein>